<evidence type="ECO:0000256" key="1">
    <source>
        <dbReference type="SAM" id="MobiDB-lite"/>
    </source>
</evidence>
<dbReference type="GO" id="GO:0032007">
    <property type="term" value="P:negative regulation of TOR signaling"/>
    <property type="evidence" value="ECO:0007669"/>
    <property type="project" value="InterPro"/>
</dbReference>
<dbReference type="GO" id="GO:0005737">
    <property type="term" value="C:cytoplasm"/>
    <property type="evidence" value="ECO:0007669"/>
    <property type="project" value="TreeGrafter"/>
</dbReference>
<keyword evidence="3" id="KW-1185">Reference proteome</keyword>
<dbReference type="Proteomes" id="UP001153712">
    <property type="component" value="Chromosome 2"/>
</dbReference>
<name>A0A9N9TJP0_PHYSR</name>
<dbReference type="OrthoDB" id="9992964at2759"/>
<feature type="compositionally biased region" description="Polar residues" evidence="1">
    <location>
        <begin position="253"/>
        <end position="262"/>
    </location>
</feature>
<feature type="compositionally biased region" description="Basic and acidic residues" evidence="1">
    <location>
        <begin position="280"/>
        <end position="297"/>
    </location>
</feature>
<dbReference type="InterPro" id="IPR026682">
    <property type="entry name" value="AKT1S1"/>
</dbReference>
<reference evidence="2" key="1">
    <citation type="submission" date="2022-01" db="EMBL/GenBank/DDBJ databases">
        <authorList>
            <person name="King R."/>
        </authorList>
    </citation>
    <scope>NUCLEOTIDE SEQUENCE</scope>
</reference>
<dbReference type="GO" id="GO:0048011">
    <property type="term" value="P:neurotrophin TRK receptor signaling pathway"/>
    <property type="evidence" value="ECO:0007669"/>
    <property type="project" value="InterPro"/>
</dbReference>
<evidence type="ECO:0000313" key="3">
    <source>
        <dbReference type="Proteomes" id="UP001153712"/>
    </source>
</evidence>
<dbReference type="Pfam" id="PF15798">
    <property type="entry name" value="PRAS"/>
    <property type="match status" value="1"/>
</dbReference>
<feature type="region of interest" description="Disordered" evidence="1">
    <location>
        <begin position="204"/>
        <end position="225"/>
    </location>
</feature>
<evidence type="ECO:0000313" key="2">
    <source>
        <dbReference type="EMBL" id="CAG9859421.1"/>
    </source>
</evidence>
<dbReference type="EMBL" id="OU900095">
    <property type="protein sequence ID" value="CAG9859421.1"/>
    <property type="molecule type" value="Genomic_DNA"/>
</dbReference>
<gene>
    <name evidence="2" type="ORF">PHYEVI_LOCUS5795</name>
</gene>
<feature type="compositionally biased region" description="Polar residues" evidence="1">
    <location>
        <begin position="318"/>
        <end position="328"/>
    </location>
</feature>
<sequence>MFSCPCLNILIETASSSSEFPRATPDLLNLSETERKDVFFRQDLLQISKLKNIVKTQPNLVHTRHTGNWMVHCCINCIKEIYALHKEKGASCVVVSTKLLDAKSIERIRAESIQLSKIFNIIVNPCDIREDTTLLKLYKKYDAEAIVKNIRETVSEFMRKEMLAVEDRIKKYTEEQFESMNSLRDTAYEEHDHLVTLVQSLSNETQLKSTKNPMSSEGSQQDTSQCSEFMDSGLLLAAGHPKQTKRSPKRQRSTPVGHSSSFDAEGLFDFEGSDGVTSHSESDVGESDKDDKDDRIHASRPRSQKMSVAKSLPMNIPTFLSRNRNTSSEDLDDITQSENLDIAASIKALAKSVHGDAVFGELPPPRFSTQL</sequence>
<protein>
    <submittedName>
        <fullName evidence="2">Uncharacterized protein</fullName>
    </submittedName>
</protein>
<feature type="region of interest" description="Disordered" evidence="1">
    <location>
        <begin position="240"/>
        <end position="332"/>
    </location>
</feature>
<dbReference type="AlphaFoldDB" id="A0A9N9TJP0"/>
<dbReference type="PANTHER" id="PTHR21844:SF2">
    <property type="entry name" value="PROLINE-RICH AKT1 SUBSTRATE 1"/>
    <property type="match status" value="1"/>
</dbReference>
<feature type="compositionally biased region" description="Basic residues" evidence="1">
    <location>
        <begin position="242"/>
        <end position="252"/>
    </location>
</feature>
<organism evidence="2 3">
    <name type="scientific">Phyllotreta striolata</name>
    <name type="common">Striped flea beetle</name>
    <name type="synonym">Crioceris striolata</name>
    <dbReference type="NCBI Taxonomy" id="444603"/>
    <lineage>
        <taxon>Eukaryota</taxon>
        <taxon>Metazoa</taxon>
        <taxon>Ecdysozoa</taxon>
        <taxon>Arthropoda</taxon>
        <taxon>Hexapoda</taxon>
        <taxon>Insecta</taxon>
        <taxon>Pterygota</taxon>
        <taxon>Neoptera</taxon>
        <taxon>Endopterygota</taxon>
        <taxon>Coleoptera</taxon>
        <taxon>Polyphaga</taxon>
        <taxon>Cucujiformia</taxon>
        <taxon>Chrysomeloidea</taxon>
        <taxon>Chrysomelidae</taxon>
        <taxon>Galerucinae</taxon>
        <taxon>Alticini</taxon>
        <taxon>Phyllotreta</taxon>
    </lineage>
</organism>
<dbReference type="PANTHER" id="PTHR21844">
    <property type="entry name" value="AKT1 SUBSTRATE 1 PROTEIN"/>
    <property type="match status" value="1"/>
</dbReference>
<accession>A0A9N9TJP0</accession>
<proteinExistence type="predicted"/>